<organism evidence="5 6">
    <name type="scientific">Alcanivorax sediminis</name>
    <dbReference type="NCBI Taxonomy" id="2663008"/>
    <lineage>
        <taxon>Bacteria</taxon>
        <taxon>Pseudomonadati</taxon>
        <taxon>Pseudomonadota</taxon>
        <taxon>Gammaproteobacteria</taxon>
        <taxon>Oceanospirillales</taxon>
        <taxon>Alcanivoracaceae</taxon>
        <taxon>Alcanivorax</taxon>
    </lineage>
</organism>
<feature type="domain" description="HipA-like C-terminal" evidence="4">
    <location>
        <begin position="167"/>
        <end position="390"/>
    </location>
</feature>
<proteinExistence type="inferred from homology"/>
<dbReference type="EMBL" id="WIRE01000001">
    <property type="protein sequence ID" value="MQX54051.1"/>
    <property type="molecule type" value="Genomic_DNA"/>
</dbReference>
<dbReference type="GO" id="GO:0005829">
    <property type="term" value="C:cytosol"/>
    <property type="evidence" value="ECO:0007669"/>
    <property type="project" value="TreeGrafter"/>
</dbReference>
<dbReference type="GO" id="GO:0004674">
    <property type="term" value="F:protein serine/threonine kinase activity"/>
    <property type="evidence" value="ECO:0007669"/>
    <property type="project" value="TreeGrafter"/>
</dbReference>
<gene>
    <name evidence="5" type="ORF">GFN93_12390</name>
</gene>
<dbReference type="InterPro" id="IPR016869">
    <property type="entry name" value="UCP028135_HipA-like"/>
</dbReference>
<name>A0A6N7M0L5_9GAMM</name>
<dbReference type="InterPro" id="IPR052028">
    <property type="entry name" value="HipA_Ser/Thr_kinase"/>
</dbReference>
<keyword evidence="3" id="KW-0418">Kinase</keyword>
<evidence type="ECO:0000256" key="2">
    <source>
        <dbReference type="ARBA" id="ARBA00022679"/>
    </source>
</evidence>
<reference evidence="5 6" key="1">
    <citation type="submission" date="2019-10" db="EMBL/GenBank/DDBJ databases">
        <title>Alcanivorax sp.PA15-N-34 draft genome sequence.</title>
        <authorList>
            <person name="Liao X."/>
            <person name="Shao Z."/>
        </authorList>
    </citation>
    <scope>NUCLEOTIDE SEQUENCE [LARGE SCALE GENOMIC DNA]</scope>
    <source>
        <strain evidence="5 6">PA15-N-34</strain>
    </source>
</reference>
<keyword evidence="6" id="KW-1185">Reference proteome</keyword>
<dbReference type="InterPro" id="IPR012893">
    <property type="entry name" value="HipA-like_C"/>
</dbReference>
<dbReference type="Proteomes" id="UP000469421">
    <property type="component" value="Unassembled WGS sequence"/>
</dbReference>
<dbReference type="AlphaFoldDB" id="A0A6N7M0L5"/>
<dbReference type="RefSeq" id="WP_153501374.1">
    <property type="nucleotide sequence ID" value="NZ_WIRE01000001.1"/>
</dbReference>
<dbReference type="PIRSF" id="PIRSF028135">
    <property type="entry name" value="UCP028135_HipA-like"/>
    <property type="match status" value="1"/>
</dbReference>
<dbReference type="PANTHER" id="PTHR37419:SF8">
    <property type="entry name" value="TOXIN YJJJ"/>
    <property type="match status" value="1"/>
</dbReference>
<keyword evidence="2" id="KW-0808">Transferase</keyword>
<evidence type="ECO:0000259" key="4">
    <source>
        <dbReference type="Pfam" id="PF07804"/>
    </source>
</evidence>
<dbReference type="Pfam" id="PF07804">
    <property type="entry name" value="HipA_C"/>
    <property type="match status" value="1"/>
</dbReference>
<accession>A0A6N7M0L5</accession>
<dbReference type="PANTHER" id="PTHR37419">
    <property type="entry name" value="SERINE/THREONINE-PROTEIN KINASE TOXIN HIPA"/>
    <property type="match status" value="1"/>
</dbReference>
<comment type="similarity">
    <text evidence="1">Belongs to the HipA Ser/Thr kinase family.</text>
</comment>
<sequence>MNNYCTIQLFITNRWHDAATVTLTGDEQQGWKAATHSGYTLDHVLGFQGCQDAHACTVRWPVSMDLLMHDSWPPFLLDLLPQGFGRQELHRQLGLPETATFSADWPLLLAGAGNPIGNLRIKEAAEYLDNINTPATGFRYQDVANRHEDFIEYLAGHGLFVAGSSGVQGEWPKVLLTEADDGLLYLDHTLPDERARKHWLVKFQRHNQSDLKLILECESRYMTLAEHLGLRVHGQLETHNGALFIPRFDRHSSDGKVIRLGQESVASLCQKAGFGQRMTHNEVCKSLAAVCTEPEKEIAEYLKRDIANIILGNKDNHARNTAITRTADNGIALTPLYDFAPMYLHPEGIARTTRWERDDNGQPEWGSVIAQAAQASGLPASSLAQSIKKMELPLTTLVEEMHRLGLPTDLIARTERLTQGVLNTLKEL</sequence>
<comment type="caution">
    <text evidence="5">The sequence shown here is derived from an EMBL/GenBank/DDBJ whole genome shotgun (WGS) entry which is preliminary data.</text>
</comment>
<evidence type="ECO:0000313" key="5">
    <source>
        <dbReference type="EMBL" id="MQX54051.1"/>
    </source>
</evidence>
<protein>
    <submittedName>
        <fullName evidence="5">Type II toxin-antitoxin system HipA family toxin</fullName>
    </submittedName>
</protein>
<evidence type="ECO:0000256" key="3">
    <source>
        <dbReference type="ARBA" id="ARBA00022777"/>
    </source>
</evidence>
<evidence type="ECO:0000256" key="1">
    <source>
        <dbReference type="ARBA" id="ARBA00010164"/>
    </source>
</evidence>
<evidence type="ECO:0000313" key="6">
    <source>
        <dbReference type="Proteomes" id="UP000469421"/>
    </source>
</evidence>